<evidence type="ECO:0000256" key="1">
    <source>
        <dbReference type="ARBA" id="ARBA00004571"/>
    </source>
</evidence>
<dbReference type="PANTHER" id="PTHR30069:SF29">
    <property type="entry name" value="HEMOGLOBIN AND HEMOGLOBIN-HAPTOGLOBIN-BINDING PROTEIN 1-RELATED"/>
    <property type="match status" value="1"/>
</dbReference>
<dbReference type="SUPFAM" id="SSF56935">
    <property type="entry name" value="Porins"/>
    <property type="match status" value="1"/>
</dbReference>
<evidence type="ECO:0000256" key="12">
    <source>
        <dbReference type="RuleBase" id="RU003357"/>
    </source>
</evidence>
<evidence type="ECO:0000256" key="4">
    <source>
        <dbReference type="ARBA" id="ARBA00022452"/>
    </source>
</evidence>
<evidence type="ECO:0000259" key="14">
    <source>
        <dbReference type="Pfam" id="PF00593"/>
    </source>
</evidence>
<comment type="similarity">
    <text evidence="2">Belongs to the TonB-dependent receptor family. Hemoglobin/haptoglobin binding protein subfamily.</text>
</comment>
<dbReference type="NCBIfam" id="TIGR01786">
    <property type="entry name" value="TonB-hemlactrns"/>
    <property type="match status" value="1"/>
</dbReference>
<evidence type="ECO:0000256" key="8">
    <source>
        <dbReference type="ARBA" id="ARBA00023136"/>
    </source>
</evidence>
<keyword evidence="4 11" id="KW-1134">Transmembrane beta strand</keyword>
<keyword evidence="5 11" id="KW-0812">Transmembrane</keyword>
<evidence type="ECO:0000256" key="3">
    <source>
        <dbReference type="ARBA" id="ARBA00022448"/>
    </source>
</evidence>
<dbReference type="RefSeq" id="WP_188795729.1">
    <property type="nucleotide sequence ID" value="NZ_BMIZ01000001.1"/>
</dbReference>
<accession>A0ABX7GTK1</accession>
<dbReference type="NCBIfam" id="TIGR01785">
    <property type="entry name" value="TonB-hemin"/>
    <property type="match status" value="1"/>
</dbReference>
<keyword evidence="6 13" id="KW-0732">Signal</keyword>
<dbReference type="InterPro" id="IPR037066">
    <property type="entry name" value="Plug_dom_sf"/>
</dbReference>
<evidence type="ECO:0000313" key="16">
    <source>
        <dbReference type="EMBL" id="QRN53639.1"/>
    </source>
</evidence>
<feature type="signal peptide" evidence="13">
    <location>
        <begin position="1"/>
        <end position="21"/>
    </location>
</feature>
<keyword evidence="17" id="KW-1185">Reference proteome</keyword>
<sequence>MLRFTPLAAFIAAALTLSVQAADAPSTPVPSQDNTTQLPGVQVSASTPSVLLNVPGTTTVIGRQQMDRHLVTNIRDLVQYEPGVSAIGTAGRFGLDSFNIRGLSGNRTRIEIDGVSLPDSFGADVAGGSFRAGRNFLDLDEIKQVEIVRGPSSALYPSDALGGVVSLITKDPADYLRPGKDVYTSLKEQYDGADRSFATTATMAGGDQRNGILFVFNHRAGHETEDMGDVGGVGNTRTRADPQTYDLNSFLGKYVHTADSGRTDRFIVDGSQTRTRTDGLSELVPAYGVTPAYYNSQDENMRVRASVGQWFPQLNSVLADTLDWNAYWQKSLTRTHTQTTYGPIDRYFDSLPLQEKVFGGKLVATKHLGDTGPVSQTISYGVELSRTTAQSNVDGYGINTLTGATGSSDAFMPGNYPLHLIPDSATYRYSVFGQDEISLFGDHLLITPGVRADRYEYKPDNDALYLKYNNGFVQNNFEQNHVSPKLGVIWRFTDALSAYANFDYGFRPPLYSEIAGAWNEQPVAGINIAYLPNPNLRSETSRGAEFGVRGKSDVGWFNVDGYYNAYRNFIWSGYALAPSAVPAWAYQISPGAFYNEFFQAVNARKAYIKGFEATGALQLGHFSDVLKGWSLKGSAAVATGRLIQPGDTGYTPLNTVDPAKLVAGVSYDADNWGAELIGTAVRRHTGLSDPTIFRPPGYGKLDLYAHYSPTDYLDLYAGISNLTNRKYWDWGNLNSGALGNLISGNGLNDAGTGGLPADRFTMPGRTFSLAARIAY</sequence>
<dbReference type="InterPro" id="IPR012910">
    <property type="entry name" value="Plug_dom"/>
</dbReference>
<protein>
    <submittedName>
        <fullName evidence="16">TonB-dependent hemoglobin/transferrin/lactoferrin family receptor</fullName>
    </submittedName>
</protein>
<reference evidence="16 17" key="1">
    <citation type="submission" date="2020-10" db="EMBL/GenBank/DDBJ databases">
        <title>Phylogeny of dyella-like bacteria.</title>
        <authorList>
            <person name="Fu J."/>
        </authorList>
    </citation>
    <scope>NUCLEOTIDE SEQUENCE [LARGE SCALE GENOMIC DNA]</scope>
    <source>
        <strain evidence="16 17">DHOB09</strain>
    </source>
</reference>
<keyword evidence="9 16" id="KW-0675">Receptor</keyword>
<keyword evidence="10 11" id="KW-0998">Cell outer membrane</keyword>
<keyword evidence="7 12" id="KW-0798">TonB box</keyword>
<dbReference type="Gene3D" id="2.170.130.10">
    <property type="entry name" value="TonB-dependent receptor, plug domain"/>
    <property type="match status" value="1"/>
</dbReference>
<proteinExistence type="inferred from homology"/>
<keyword evidence="8 11" id="KW-0472">Membrane</keyword>
<keyword evidence="3 11" id="KW-0813">Transport</keyword>
<dbReference type="InterPro" id="IPR039426">
    <property type="entry name" value="TonB-dep_rcpt-like"/>
</dbReference>
<evidence type="ECO:0000256" key="5">
    <source>
        <dbReference type="ARBA" id="ARBA00022692"/>
    </source>
</evidence>
<dbReference type="PROSITE" id="PS52016">
    <property type="entry name" value="TONB_DEPENDENT_REC_3"/>
    <property type="match status" value="1"/>
</dbReference>
<evidence type="ECO:0000256" key="2">
    <source>
        <dbReference type="ARBA" id="ARBA00008143"/>
    </source>
</evidence>
<feature type="chain" id="PRO_5046601906" evidence="13">
    <location>
        <begin position="22"/>
        <end position="775"/>
    </location>
</feature>
<dbReference type="Pfam" id="PF07715">
    <property type="entry name" value="Plug"/>
    <property type="match status" value="1"/>
</dbReference>
<evidence type="ECO:0000256" key="10">
    <source>
        <dbReference type="ARBA" id="ARBA00023237"/>
    </source>
</evidence>
<dbReference type="Gene3D" id="2.40.170.20">
    <property type="entry name" value="TonB-dependent receptor, beta-barrel domain"/>
    <property type="match status" value="1"/>
</dbReference>
<dbReference type="CDD" id="cd01347">
    <property type="entry name" value="ligand_gated_channel"/>
    <property type="match status" value="1"/>
</dbReference>
<dbReference type="InterPro" id="IPR000531">
    <property type="entry name" value="Beta-barrel_TonB"/>
</dbReference>
<evidence type="ECO:0000256" key="6">
    <source>
        <dbReference type="ARBA" id="ARBA00022729"/>
    </source>
</evidence>
<evidence type="ECO:0000256" key="11">
    <source>
        <dbReference type="PROSITE-ProRule" id="PRU01360"/>
    </source>
</evidence>
<dbReference type="InterPro" id="IPR011276">
    <property type="entry name" value="TonB_haem/Hb_rcpt"/>
</dbReference>
<dbReference type="Proteomes" id="UP000663181">
    <property type="component" value="Chromosome"/>
</dbReference>
<evidence type="ECO:0000259" key="15">
    <source>
        <dbReference type="Pfam" id="PF07715"/>
    </source>
</evidence>
<dbReference type="Pfam" id="PF00593">
    <property type="entry name" value="TonB_dep_Rec_b-barrel"/>
    <property type="match status" value="1"/>
</dbReference>
<dbReference type="EMBL" id="CP064030">
    <property type="protein sequence ID" value="QRN53639.1"/>
    <property type="molecule type" value="Genomic_DNA"/>
</dbReference>
<gene>
    <name evidence="16" type="ORF">ISN74_19930</name>
</gene>
<dbReference type="InterPro" id="IPR010949">
    <property type="entry name" value="TonB_Hb/transfer/lactofer_rcpt"/>
</dbReference>
<feature type="domain" description="TonB-dependent receptor-like beta-barrel" evidence="14">
    <location>
        <begin position="268"/>
        <end position="722"/>
    </location>
</feature>
<evidence type="ECO:0000256" key="9">
    <source>
        <dbReference type="ARBA" id="ARBA00023170"/>
    </source>
</evidence>
<dbReference type="PANTHER" id="PTHR30069">
    <property type="entry name" value="TONB-DEPENDENT OUTER MEMBRANE RECEPTOR"/>
    <property type="match status" value="1"/>
</dbReference>
<dbReference type="InterPro" id="IPR036942">
    <property type="entry name" value="Beta-barrel_TonB_sf"/>
</dbReference>
<evidence type="ECO:0000313" key="17">
    <source>
        <dbReference type="Proteomes" id="UP000663181"/>
    </source>
</evidence>
<name>A0ABX7GTK1_9GAMM</name>
<comment type="subcellular location">
    <subcellularLocation>
        <location evidence="1 11">Cell outer membrane</location>
        <topology evidence="1 11">Multi-pass membrane protein</topology>
    </subcellularLocation>
</comment>
<feature type="domain" description="TonB-dependent receptor plug" evidence="15">
    <location>
        <begin position="52"/>
        <end position="164"/>
    </location>
</feature>
<evidence type="ECO:0000256" key="13">
    <source>
        <dbReference type="SAM" id="SignalP"/>
    </source>
</evidence>
<evidence type="ECO:0000256" key="7">
    <source>
        <dbReference type="ARBA" id="ARBA00023077"/>
    </source>
</evidence>
<organism evidence="16 17">
    <name type="scientific">Dyella caseinilytica</name>
    <dbReference type="NCBI Taxonomy" id="1849581"/>
    <lineage>
        <taxon>Bacteria</taxon>
        <taxon>Pseudomonadati</taxon>
        <taxon>Pseudomonadota</taxon>
        <taxon>Gammaproteobacteria</taxon>
        <taxon>Lysobacterales</taxon>
        <taxon>Rhodanobacteraceae</taxon>
        <taxon>Dyella</taxon>
    </lineage>
</organism>